<evidence type="ECO:0000313" key="1">
    <source>
        <dbReference type="EMBL" id="KAL2748641.1"/>
    </source>
</evidence>
<accession>A0ABD2CU67</accession>
<dbReference type="AlphaFoldDB" id="A0ABD2CU67"/>
<organism evidence="1 2">
    <name type="scientific">Vespula maculifrons</name>
    <name type="common">Eastern yellow jacket</name>
    <name type="synonym">Wasp</name>
    <dbReference type="NCBI Taxonomy" id="7453"/>
    <lineage>
        <taxon>Eukaryota</taxon>
        <taxon>Metazoa</taxon>
        <taxon>Ecdysozoa</taxon>
        <taxon>Arthropoda</taxon>
        <taxon>Hexapoda</taxon>
        <taxon>Insecta</taxon>
        <taxon>Pterygota</taxon>
        <taxon>Neoptera</taxon>
        <taxon>Endopterygota</taxon>
        <taxon>Hymenoptera</taxon>
        <taxon>Apocrita</taxon>
        <taxon>Aculeata</taxon>
        <taxon>Vespoidea</taxon>
        <taxon>Vespidae</taxon>
        <taxon>Vespinae</taxon>
        <taxon>Vespula</taxon>
    </lineage>
</organism>
<gene>
    <name evidence="1" type="ORF">V1477_003284</name>
</gene>
<keyword evidence="2" id="KW-1185">Reference proteome</keyword>
<proteinExistence type="predicted"/>
<protein>
    <submittedName>
        <fullName evidence="1">Uncharacterized protein</fullName>
    </submittedName>
</protein>
<evidence type="ECO:0000313" key="2">
    <source>
        <dbReference type="Proteomes" id="UP001607303"/>
    </source>
</evidence>
<dbReference type="EMBL" id="JAYRBN010000031">
    <property type="protein sequence ID" value="KAL2748641.1"/>
    <property type="molecule type" value="Genomic_DNA"/>
</dbReference>
<dbReference type="Proteomes" id="UP001607303">
    <property type="component" value="Unassembled WGS sequence"/>
</dbReference>
<comment type="caution">
    <text evidence="1">The sequence shown here is derived from an EMBL/GenBank/DDBJ whole genome shotgun (WGS) entry which is preliminary data.</text>
</comment>
<reference evidence="1 2" key="1">
    <citation type="journal article" date="2024" name="Ann. Entomol. Soc. Am.">
        <title>Genomic analyses of the southern and eastern yellowjacket wasps (Hymenoptera: Vespidae) reveal evolutionary signatures of social life.</title>
        <authorList>
            <person name="Catto M.A."/>
            <person name="Caine P.B."/>
            <person name="Orr S.E."/>
            <person name="Hunt B.G."/>
            <person name="Goodisman M.A.D."/>
        </authorList>
    </citation>
    <scope>NUCLEOTIDE SEQUENCE [LARGE SCALE GENOMIC DNA]</scope>
    <source>
        <strain evidence="1">232</strain>
        <tissue evidence="1">Head and thorax</tissue>
    </source>
</reference>
<sequence length="226" mass="26341">MKIHKIEREILYKCLKKCPILSTIGDEPGGEQHFDVSSCYRFRSDEQSFSKVQWKQEQLDCVPYGTYGEFSRVFIDVYTDRNPVFQLVHWLTNIQPFSLNSFAGFYPSSNEHKYVYEDSSEKLSTDLHDNDDSRVSEKRLKKGQEEDEMKLKLAGNCFERGTAAGGSTVSRITIAERKRVRETTNVLYNRWKKASLDVIPQRITGKRTLRESLKSLLTLYIYMSTY</sequence>
<name>A0ABD2CU67_VESMC</name>
<feature type="non-terminal residue" evidence="1">
    <location>
        <position position="226"/>
    </location>
</feature>